<dbReference type="EMBL" id="CP001185">
    <property type="protein sequence ID" value="ACJ76363.1"/>
    <property type="molecule type" value="Genomic_DNA"/>
</dbReference>
<keyword evidence="2" id="KW-1185">Reference proteome</keyword>
<name>B7IED6_THEAB</name>
<gene>
    <name evidence="1" type="ordered locus">THA_1941</name>
</gene>
<dbReference type="Proteomes" id="UP000002453">
    <property type="component" value="Chromosome"/>
</dbReference>
<organism evidence="1 2">
    <name type="scientific">Thermosipho africanus (strain TCF52B)</name>
    <dbReference type="NCBI Taxonomy" id="484019"/>
    <lineage>
        <taxon>Bacteria</taxon>
        <taxon>Thermotogati</taxon>
        <taxon>Thermotogota</taxon>
        <taxon>Thermotogae</taxon>
        <taxon>Thermotogales</taxon>
        <taxon>Fervidobacteriaceae</taxon>
        <taxon>Thermosipho</taxon>
    </lineage>
</organism>
<dbReference type="STRING" id="484019.THA_1941"/>
<dbReference type="OrthoDB" id="38684at2"/>
<sequence length="1019" mass="119419">MKKFDFVIENYSKQKLFSSFLPGIAGKNGIPLWVFYVNRGQCIASFGIENKANSILEFKPAGQSHTDTPLKGFRTFIKVDGRYYEPFSELTNFKREMRINKNSLEIEERNNELGLKVKVIYFVLPNEDFAALVRRVEIENEDKYEKHIEIIDGLPEVIPYGVSNGLYKEMGYTARAWMHVYNYEKKVPFYSVRTTIGDLEIVEEINNGYFYFASSGDELLEVIYDKNVLFGNSTSLQVPLVFKELGIKEVLRKEQYDENLLPSAFGVLERKLKDKVVINSMIGFSKEKGLINNNINTLKKDEYIISKKEEADLIVEELVSEIKTKTSNKLFDKYCEQNYLDNVLRGGYPLVFENKDGKVVYHIYSRKHGDLERDYNFFVLEAKKYSQGNGNFRDVAQNRRNDVIFHPEIEDFNLSMFVNLIQADGNNPLVVKGTRFKFEGDPSILDGVNEELKEFILNNYFTPGEILEKLKDKNVNEDEFVSKILYHSSQHEQAEFGEGYWIDHWTYLMDLVDTYKEIYPDKLQKTLFEKFEYKIYDSHAYVKPRKEKYKLYKGKVRQIAAVGESHEKLKIIQERGHNYLTDRNGNIYKTNMFEKLLLLAVNKFATLDPYGMGLEMEANKPGWNDALNGLPALFGSGMSETFELKRLINFMYEELKKYNKDIEVFEELQEFIQKIKVELENYFNDNDQFIYWDNVSNAKEEYRSKVFYSITGNKKKISKVELLAILKKMIKKLDEGIERAKNYGKGIYPTFFTYELVDYEVIDGVIIPKKFEVNVLPYFLEGIVRAFKVIDKDEKKKLYDFVKNSNIYDKKLKMYKTSESILNQPYSIGRIRAFTPGWLENESVFMHMEFKYLLELIKSDMLEEFYEDIKTALPPYMDYKVYGRSILENSSFIVSSANSNPNLHGQGFYARLSGSTAEFLSMWKYMFIGDKLFTLENNELTFTFEPKINKEFFENGVIEFKLFSKTKVKYVNPQLKEKIGRIEVFVDGKKFEIHGNKIKGELAHKLRNKKIDEVICYFE</sequence>
<accession>B7IED6</accession>
<dbReference type="KEGG" id="taf:THA_1941"/>
<dbReference type="eggNOG" id="COG3459">
    <property type="taxonomic scope" value="Bacteria"/>
</dbReference>
<dbReference type="Gene3D" id="1.50.10.10">
    <property type="match status" value="1"/>
</dbReference>
<reference evidence="1 2" key="1">
    <citation type="journal article" date="2009" name="J. Bacteriol.">
        <title>The genome of Thermosipho africanus TCF52B: lateral genetic connections to the Firmicutes and Archaea.</title>
        <authorList>
            <person name="Nesboe C.L."/>
            <person name="Bapteste E."/>
            <person name="Curtis B."/>
            <person name="Dahle H."/>
            <person name="Lopez P."/>
            <person name="Macleod D."/>
            <person name="Dlutek M."/>
            <person name="Bowman S."/>
            <person name="Zhaxybayeva O."/>
            <person name="Birkeland N.-K."/>
            <person name="Doolittle W.F."/>
        </authorList>
    </citation>
    <scope>NUCLEOTIDE SEQUENCE [LARGE SCALE GENOMIC DNA]</scope>
    <source>
        <strain evidence="1 2">TCF52B</strain>
    </source>
</reference>
<protein>
    <recommendedName>
        <fullName evidence="3">Cellobiose phosphorylase</fullName>
    </recommendedName>
</protein>
<evidence type="ECO:0008006" key="3">
    <source>
        <dbReference type="Google" id="ProtNLM"/>
    </source>
</evidence>
<evidence type="ECO:0000313" key="2">
    <source>
        <dbReference type="Proteomes" id="UP000002453"/>
    </source>
</evidence>
<dbReference type="HOGENOM" id="CLU_277846_0_0_0"/>
<dbReference type="BRENDA" id="2.4.1.20">
    <property type="organism ID" value="17371"/>
</dbReference>
<dbReference type="BRENDA" id="2.4.1.49">
    <property type="organism ID" value="17371"/>
</dbReference>
<evidence type="ECO:0000313" key="1">
    <source>
        <dbReference type="EMBL" id="ACJ76363.1"/>
    </source>
</evidence>
<dbReference type="InterPro" id="IPR012341">
    <property type="entry name" value="6hp_glycosidase-like_sf"/>
</dbReference>
<dbReference type="SMR" id="B7IED6"/>
<dbReference type="InterPro" id="IPR008928">
    <property type="entry name" value="6-hairpin_glycosidase_sf"/>
</dbReference>
<dbReference type="GO" id="GO:0005975">
    <property type="term" value="P:carbohydrate metabolic process"/>
    <property type="evidence" value="ECO:0007669"/>
    <property type="project" value="InterPro"/>
</dbReference>
<dbReference type="AlphaFoldDB" id="B7IED6"/>
<dbReference type="SUPFAM" id="SSF48208">
    <property type="entry name" value="Six-hairpin glycosidases"/>
    <property type="match status" value="1"/>
</dbReference>
<proteinExistence type="predicted"/>